<dbReference type="GO" id="GO:0030246">
    <property type="term" value="F:carbohydrate binding"/>
    <property type="evidence" value="ECO:0007669"/>
    <property type="project" value="InterPro"/>
</dbReference>
<evidence type="ECO:0000313" key="6">
    <source>
        <dbReference type="EMBL" id="KAK1308838.1"/>
    </source>
</evidence>
<keyword evidence="3" id="KW-0378">Hydrolase</keyword>
<evidence type="ECO:0000256" key="3">
    <source>
        <dbReference type="RuleBase" id="RU361185"/>
    </source>
</evidence>
<comment type="similarity">
    <text evidence="3">Belongs to the glycosyl hydrolase 31 family.</text>
</comment>
<dbReference type="InterPro" id="IPR025887">
    <property type="entry name" value="Glyco_hydro_31_N_dom"/>
</dbReference>
<reference evidence="6" key="1">
    <citation type="journal article" date="2023" name="Nat. Commun.">
        <title>Diploid and tetraploid genomes of Acorus and the evolution of monocots.</title>
        <authorList>
            <person name="Ma L."/>
            <person name="Liu K.W."/>
            <person name="Li Z."/>
            <person name="Hsiao Y.Y."/>
            <person name="Qi Y."/>
            <person name="Fu T."/>
            <person name="Tang G.D."/>
            <person name="Zhang D."/>
            <person name="Sun W.H."/>
            <person name="Liu D.K."/>
            <person name="Li Y."/>
            <person name="Chen G.Z."/>
            <person name="Liu X.D."/>
            <person name="Liao X.Y."/>
            <person name="Jiang Y.T."/>
            <person name="Yu X."/>
            <person name="Hao Y."/>
            <person name="Huang J."/>
            <person name="Zhao X.W."/>
            <person name="Ke S."/>
            <person name="Chen Y.Y."/>
            <person name="Wu W.L."/>
            <person name="Hsu J.L."/>
            <person name="Lin Y.F."/>
            <person name="Huang M.D."/>
            <person name="Li C.Y."/>
            <person name="Huang L."/>
            <person name="Wang Z.W."/>
            <person name="Zhao X."/>
            <person name="Zhong W.Y."/>
            <person name="Peng D.H."/>
            <person name="Ahmad S."/>
            <person name="Lan S."/>
            <person name="Zhang J.S."/>
            <person name="Tsai W.C."/>
            <person name="Van de Peer Y."/>
            <person name="Liu Z.J."/>
        </authorList>
    </citation>
    <scope>NUCLEOTIDE SEQUENCE</scope>
    <source>
        <strain evidence="6">CP</strain>
    </source>
</reference>
<feature type="domain" description="Glycoside hydrolase family 31 N-terminal" evidence="5">
    <location>
        <begin position="45"/>
        <end position="199"/>
    </location>
</feature>
<sequence length="286" mass="32793">MCLINVTLTKIDGIQLGNFLPSNVFLLHNFETKDHLRVRITNSDRPRWEVPSSVISRQIQPPRLPYHPLPPRTYYHLSVPGSDLLLTLRSTSPFGYIVACFSNHDALFDASDIVFKDHYLQLSTSLPPGRSSIYGFGEHTKKTFWMVEGDNVTLWNIDILALYRYKNLYGSSPFYMDLRTPSGTTHGVLLLNNNGMDVDLIGRTVTEYHEVFRLHQCRYMYKNVSDLERVVASYAAAGLPPETMWTDINYMDGHMDFTLDPVNFPTDKMNQFLDLTRSTTMARAAR</sequence>
<feature type="domain" description="Glycoside hydrolase family 31 TIM barrel" evidence="4">
    <location>
        <begin position="214"/>
        <end position="274"/>
    </location>
</feature>
<name>A0AAV9E752_ACOCL</name>
<evidence type="ECO:0000259" key="4">
    <source>
        <dbReference type="Pfam" id="PF01055"/>
    </source>
</evidence>
<dbReference type="Pfam" id="PF13802">
    <property type="entry name" value="Gal_mutarotas_2"/>
    <property type="match status" value="1"/>
</dbReference>
<dbReference type="PANTHER" id="PTHR22762:SF133">
    <property type="entry name" value="P-TYPE DOMAIN-CONTAINING PROTEIN"/>
    <property type="match status" value="1"/>
</dbReference>
<dbReference type="Gene3D" id="2.60.40.1760">
    <property type="entry name" value="glycosyl hydrolase (family 31)"/>
    <property type="match status" value="1"/>
</dbReference>
<gene>
    <name evidence="6" type="ORF">QJS10_CPA09g01148</name>
</gene>
<dbReference type="AlphaFoldDB" id="A0AAV9E752"/>
<protein>
    <recommendedName>
        <fullName evidence="2">Maltase</fullName>
    </recommendedName>
</protein>
<evidence type="ECO:0000313" key="7">
    <source>
        <dbReference type="Proteomes" id="UP001180020"/>
    </source>
</evidence>
<evidence type="ECO:0000256" key="2">
    <source>
        <dbReference type="ARBA" id="ARBA00041343"/>
    </source>
</evidence>
<dbReference type="InterPro" id="IPR011013">
    <property type="entry name" value="Gal_mutarotase_sf_dom"/>
</dbReference>
<dbReference type="GO" id="GO:0004553">
    <property type="term" value="F:hydrolase activity, hydrolyzing O-glycosyl compounds"/>
    <property type="evidence" value="ECO:0007669"/>
    <property type="project" value="InterPro"/>
</dbReference>
<comment type="caution">
    <text evidence="6">The sequence shown here is derived from an EMBL/GenBank/DDBJ whole genome shotgun (WGS) entry which is preliminary data.</text>
</comment>
<keyword evidence="1" id="KW-0325">Glycoprotein</keyword>
<accession>A0AAV9E752</accession>
<organism evidence="6 7">
    <name type="scientific">Acorus calamus</name>
    <name type="common">Sweet flag</name>
    <dbReference type="NCBI Taxonomy" id="4465"/>
    <lineage>
        <taxon>Eukaryota</taxon>
        <taxon>Viridiplantae</taxon>
        <taxon>Streptophyta</taxon>
        <taxon>Embryophyta</taxon>
        <taxon>Tracheophyta</taxon>
        <taxon>Spermatophyta</taxon>
        <taxon>Magnoliopsida</taxon>
        <taxon>Liliopsida</taxon>
        <taxon>Acoraceae</taxon>
        <taxon>Acorus</taxon>
    </lineage>
</organism>
<dbReference type="InterPro" id="IPR000322">
    <property type="entry name" value="Glyco_hydro_31_TIM"/>
</dbReference>
<keyword evidence="7" id="KW-1185">Reference proteome</keyword>
<dbReference type="EMBL" id="JAUJYO010000009">
    <property type="protein sequence ID" value="KAK1308838.1"/>
    <property type="molecule type" value="Genomic_DNA"/>
</dbReference>
<dbReference type="Proteomes" id="UP001180020">
    <property type="component" value="Unassembled WGS sequence"/>
</dbReference>
<reference evidence="6" key="2">
    <citation type="submission" date="2023-06" db="EMBL/GenBank/DDBJ databases">
        <authorList>
            <person name="Ma L."/>
            <person name="Liu K.-W."/>
            <person name="Li Z."/>
            <person name="Hsiao Y.-Y."/>
            <person name="Qi Y."/>
            <person name="Fu T."/>
            <person name="Tang G."/>
            <person name="Zhang D."/>
            <person name="Sun W.-H."/>
            <person name="Liu D.-K."/>
            <person name="Li Y."/>
            <person name="Chen G.-Z."/>
            <person name="Liu X.-D."/>
            <person name="Liao X.-Y."/>
            <person name="Jiang Y.-T."/>
            <person name="Yu X."/>
            <person name="Hao Y."/>
            <person name="Huang J."/>
            <person name="Zhao X.-W."/>
            <person name="Ke S."/>
            <person name="Chen Y.-Y."/>
            <person name="Wu W.-L."/>
            <person name="Hsu J.-L."/>
            <person name="Lin Y.-F."/>
            <person name="Huang M.-D."/>
            <person name="Li C.-Y."/>
            <person name="Huang L."/>
            <person name="Wang Z.-W."/>
            <person name="Zhao X."/>
            <person name="Zhong W.-Y."/>
            <person name="Peng D.-H."/>
            <person name="Ahmad S."/>
            <person name="Lan S."/>
            <person name="Zhang J.-S."/>
            <person name="Tsai W.-C."/>
            <person name="Van De Peer Y."/>
            <person name="Liu Z.-J."/>
        </authorList>
    </citation>
    <scope>NUCLEOTIDE SEQUENCE</scope>
    <source>
        <strain evidence="6">CP</strain>
        <tissue evidence="6">Leaves</tissue>
    </source>
</reference>
<keyword evidence="3" id="KW-0326">Glycosidase</keyword>
<evidence type="ECO:0000256" key="1">
    <source>
        <dbReference type="ARBA" id="ARBA00023180"/>
    </source>
</evidence>
<dbReference type="CDD" id="cd14752">
    <property type="entry name" value="GH31_N"/>
    <property type="match status" value="1"/>
</dbReference>
<dbReference type="GO" id="GO:0005975">
    <property type="term" value="P:carbohydrate metabolic process"/>
    <property type="evidence" value="ECO:0007669"/>
    <property type="project" value="InterPro"/>
</dbReference>
<proteinExistence type="inferred from homology"/>
<evidence type="ECO:0000259" key="5">
    <source>
        <dbReference type="Pfam" id="PF13802"/>
    </source>
</evidence>
<dbReference type="PANTHER" id="PTHR22762">
    <property type="entry name" value="ALPHA-GLUCOSIDASE"/>
    <property type="match status" value="1"/>
</dbReference>
<dbReference type="SUPFAM" id="SSF74650">
    <property type="entry name" value="Galactose mutarotase-like"/>
    <property type="match status" value="1"/>
</dbReference>
<dbReference type="Pfam" id="PF01055">
    <property type="entry name" value="Glyco_hydro_31_2nd"/>
    <property type="match status" value="1"/>
</dbReference>